<sequence length="653" mass="72555">MKHLTIIKTKVRFLRFPVAKLGKLLACTILSASLLLPSCSEVNEGTLIGDAETEKYEVPNERSALSDDPATGDEFTLVLIGDTQNYVDFENNTGDSDCQTYQPLLDQMQWIADNKTIENIKYVITLGDMTDNYNPNPATTEGTNQWTRIRTAYNILRDANVPFGAVPGNHDQLFESASIHSYPVHPGYTSNFGRSQFISPAWPNANFHKWEYPAGTNENHIDVVNTPAGELAILYFRWEHERSASVAARDAAYAEITKPEYANRKIIIATHFAITPTYQDAKNDAEWGLLGHDNYYQSGELYDKFKDLPNFFLLVGGHVGGEVQRHETHNGVVVQSYNSDYSGCSRPEGMLRTLRFSKVKDKITLKTFVASTGEVTNQFDRPWTRWFTTSRTNDYFNYSKSQPTFYVGATWKITNPTLDVNYGLSTDIAVPGDYDGDGTTDPAIFRDGVWKRKNVEPDVTLGSLAEDIPVPGDYDGNGTSDCAIYRPSEKKFYVRQTYSSANTTYTNSGFGNIPVAADYDGDGKVNFATFNTGTAQWVIPGISSSVYGQSGDIPVPGDYNGTGRNTRAIFRKKTGTMTHNEWYVYGNATPILIGTTSNLIPVPGDYNGDGKTDIAVYNPTDGKVTINGQATLLTGILNAKPLNLPYHIRKFFF</sequence>
<dbReference type="PANTHER" id="PTHR39431:SF1">
    <property type="entry name" value="FRPA_C-RELATED PROTEIN"/>
    <property type="match status" value="1"/>
</dbReference>
<evidence type="ECO:0000259" key="2">
    <source>
        <dbReference type="PROSITE" id="PS50042"/>
    </source>
</evidence>
<dbReference type="Gene3D" id="3.60.21.10">
    <property type="match status" value="1"/>
</dbReference>
<dbReference type="OrthoDB" id="9772095at2"/>
<dbReference type="PANTHER" id="PTHR39431">
    <property type="entry name" value="FRPA/C-RELATED PROTEIN"/>
    <property type="match status" value="1"/>
</dbReference>
<gene>
    <name evidence="3" type="ORF">EZ428_18185</name>
</gene>
<evidence type="ECO:0000256" key="1">
    <source>
        <dbReference type="ARBA" id="ARBA00022729"/>
    </source>
</evidence>
<dbReference type="AlphaFoldDB" id="A0A4R0MP52"/>
<organism evidence="3 4">
    <name type="scientific">Pedobacter frigiditerrae</name>
    <dbReference type="NCBI Taxonomy" id="2530452"/>
    <lineage>
        <taxon>Bacteria</taxon>
        <taxon>Pseudomonadati</taxon>
        <taxon>Bacteroidota</taxon>
        <taxon>Sphingobacteriia</taxon>
        <taxon>Sphingobacteriales</taxon>
        <taxon>Sphingobacteriaceae</taxon>
        <taxon>Pedobacter</taxon>
    </lineage>
</organism>
<accession>A0A4R0MP52</accession>
<feature type="domain" description="Cyclic nucleotide-binding" evidence="2">
    <location>
        <begin position="229"/>
        <end position="261"/>
    </location>
</feature>
<comment type="caution">
    <text evidence="3">The sequence shown here is derived from an EMBL/GenBank/DDBJ whole genome shotgun (WGS) entry which is preliminary data.</text>
</comment>
<dbReference type="Pfam" id="PF01839">
    <property type="entry name" value="FG-GAP"/>
    <property type="match status" value="1"/>
</dbReference>
<dbReference type="InterPro" id="IPR013517">
    <property type="entry name" value="FG-GAP"/>
</dbReference>
<dbReference type="InterPro" id="IPR029052">
    <property type="entry name" value="Metallo-depent_PP-like"/>
</dbReference>
<protein>
    <recommendedName>
        <fullName evidence="2">Cyclic nucleotide-binding domain-containing protein</fullName>
    </recommendedName>
</protein>
<name>A0A4R0MP52_9SPHI</name>
<proteinExistence type="predicted"/>
<dbReference type="InterPro" id="IPR000595">
    <property type="entry name" value="cNMP-bd_dom"/>
</dbReference>
<dbReference type="GO" id="GO:0016787">
    <property type="term" value="F:hydrolase activity"/>
    <property type="evidence" value="ECO:0007669"/>
    <property type="project" value="InterPro"/>
</dbReference>
<evidence type="ECO:0000313" key="4">
    <source>
        <dbReference type="Proteomes" id="UP000292884"/>
    </source>
</evidence>
<dbReference type="SUPFAM" id="SSF69318">
    <property type="entry name" value="Integrin alpha N-terminal domain"/>
    <property type="match status" value="1"/>
</dbReference>
<evidence type="ECO:0000313" key="3">
    <source>
        <dbReference type="EMBL" id="TCC88570.1"/>
    </source>
</evidence>
<dbReference type="Pfam" id="PF00149">
    <property type="entry name" value="Metallophos"/>
    <property type="match status" value="1"/>
</dbReference>
<dbReference type="InterPro" id="IPR004843">
    <property type="entry name" value="Calcineurin-like_PHP"/>
</dbReference>
<reference evidence="3 4" key="1">
    <citation type="submission" date="2019-02" db="EMBL/GenBank/DDBJ databases">
        <title>Pedobacter sp. RP-1-13 sp. nov., isolated from Arctic soil.</title>
        <authorList>
            <person name="Dahal R.H."/>
        </authorList>
    </citation>
    <scope>NUCLEOTIDE SEQUENCE [LARGE SCALE GENOMIC DNA]</scope>
    <source>
        <strain evidence="3 4">RP-1-13</strain>
    </source>
</reference>
<dbReference type="InterPro" id="IPR028994">
    <property type="entry name" value="Integrin_alpha_N"/>
</dbReference>
<keyword evidence="1" id="KW-0732">Signal</keyword>
<dbReference type="SUPFAM" id="SSF56300">
    <property type="entry name" value="Metallo-dependent phosphatases"/>
    <property type="match status" value="1"/>
</dbReference>
<keyword evidence="4" id="KW-1185">Reference proteome</keyword>
<dbReference type="PROSITE" id="PS50042">
    <property type="entry name" value="CNMP_BINDING_3"/>
    <property type="match status" value="1"/>
</dbReference>
<dbReference type="EMBL" id="SJSK01000005">
    <property type="protein sequence ID" value="TCC88570.1"/>
    <property type="molecule type" value="Genomic_DNA"/>
</dbReference>
<dbReference type="RefSeq" id="WP_131554624.1">
    <property type="nucleotide sequence ID" value="NZ_SJSK01000005.1"/>
</dbReference>
<dbReference type="Proteomes" id="UP000292884">
    <property type="component" value="Unassembled WGS sequence"/>
</dbReference>